<evidence type="ECO:0000256" key="5">
    <source>
        <dbReference type="HAMAP-Rule" id="MF_00235"/>
    </source>
</evidence>
<dbReference type="AlphaFoldDB" id="A0AAU8JLL7"/>
<feature type="binding site" evidence="5">
    <location>
        <position position="141"/>
    </location>
    <ligand>
        <name>AMP</name>
        <dbReference type="ChEBI" id="CHEBI:456215"/>
    </ligand>
</feature>
<feature type="binding site" evidence="5">
    <location>
        <position position="93"/>
    </location>
    <ligand>
        <name>AMP</name>
        <dbReference type="ChEBI" id="CHEBI:456215"/>
    </ligand>
</feature>
<organism evidence="8">
    <name type="scientific">Planktothricoides raciborskii GIHE-MW2</name>
    <dbReference type="NCBI Taxonomy" id="2792601"/>
    <lineage>
        <taxon>Bacteria</taxon>
        <taxon>Bacillati</taxon>
        <taxon>Cyanobacteriota</taxon>
        <taxon>Cyanophyceae</taxon>
        <taxon>Oscillatoriophycideae</taxon>
        <taxon>Oscillatoriales</taxon>
        <taxon>Oscillatoriaceae</taxon>
        <taxon>Planktothricoides</taxon>
    </lineage>
</organism>
<dbReference type="GO" id="GO:0044209">
    <property type="term" value="P:AMP salvage"/>
    <property type="evidence" value="ECO:0007669"/>
    <property type="project" value="UniProtKB-UniRule"/>
</dbReference>
<feature type="binding site" evidence="5">
    <location>
        <begin position="86"/>
        <end position="89"/>
    </location>
    <ligand>
        <name>AMP</name>
        <dbReference type="ChEBI" id="CHEBI:456215"/>
    </ligand>
</feature>
<dbReference type="PROSITE" id="PS00113">
    <property type="entry name" value="ADENYLATE_KINASE"/>
    <property type="match status" value="1"/>
</dbReference>
<dbReference type="InterPro" id="IPR027417">
    <property type="entry name" value="P-loop_NTPase"/>
</dbReference>
<evidence type="ECO:0000256" key="2">
    <source>
        <dbReference type="ARBA" id="ARBA00022727"/>
    </source>
</evidence>
<reference evidence="8" key="1">
    <citation type="submission" date="2024-07" db="EMBL/GenBank/DDBJ databases">
        <authorList>
            <person name="Kim Y.J."/>
            <person name="Jeong J.Y."/>
        </authorList>
    </citation>
    <scope>NUCLEOTIDE SEQUENCE</scope>
    <source>
        <strain evidence="8">GIHE-MW2</strain>
    </source>
</reference>
<evidence type="ECO:0000256" key="6">
    <source>
        <dbReference type="RuleBase" id="RU003330"/>
    </source>
</evidence>
<dbReference type="Pfam" id="PF00406">
    <property type="entry name" value="ADK"/>
    <property type="match status" value="1"/>
</dbReference>
<dbReference type="SUPFAM" id="SSF52540">
    <property type="entry name" value="P-loop containing nucleoside triphosphate hydrolases"/>
    <property type="match status" value="1"/>
</dbReference>
<dbReference type="NCBIfam" id="NF011104">
    <property type="entry name" value="PRK14531.1"/>
    <property type="match status" value="1"/>
</dbReference>
<evidence type="ECO:0000256" key="7">
    <source>
        <dbReference type="RuleBase" id="RU003331"/>
    </source>
</evidence>
<accession>A0AAU8JLL7</accession>
<keyword evidence="5" id="KW-0963">Cytoplasm</keyword>
<dbReference type="NCBIfam" id="NF011100">
    <property type="entry name" value="PRK14527.1"/>
    <property type="match status" value="1"/>
</dbReference>
<comment type="subcellular location">
    <subcellularLocation>
        <location evidence="5 7">Cytoplasm</location>
    </subcellularLocation>
</comment>
<comment type="similarity">
    <text evidence="5 6">Belongs to the adenylate kinase family.</text>
</comment>
<keyword evidence="3 5" id="KW-0547">Nucleotide-binding</keyword>
<evidence type="ECO:0000313" key="8">
    <source>
        <dbReference type="EMBL" id="XCM40188.1"/>
    </source>
</evidence>
<evidence type="ECO:0000256" key="3">
    <source>
        <dbReference type="ARBA" id="ARBA00022741"/>
    </source>
</evidence>
<comment type="caution">
    <text evidence="5">Lacks conserved residue(s) required for the propagation of feature annotation.</text>
</comment>
<feature type="binding site" evidence="5">
    <location>
        <position position="37"/>
    </location>
    <ligand>
        <name>AMP</name>
        <dbReference type="ChEBI" id="CHEBI:456215"/>
    </ligand>
</feature>
<keyword evidence="5 7" id="KW-0067">ATP-binding</keyword>
<keyword evidence="1 5" id="KW-0808">Transferase</keyword>
<dbReference type="PANTHER" id="PTHR23359">
    <property type="entry name" value="NUCLEOTIDE KINASE"/>
    <property type="match status" value="1"/>
</dbReference>
<dbReference type="PRINTS" id="PR00094">
    <property type="entry name" value="ADENYLTKNASE"/>
</dbReference>
<dbReference type="GO" id="GO:0004017">
    <property type="term" value="F:AMP kinase activity"/>
    <property type="evidence" value="ECO:0007669"/>
    <property type="project" value="UniProtKB-UniRule"/>
</dbReference>
<dbReference type="NCBIfam" id="TIGR01351">
    <property type="entry name" value="adk"/>
    <property type="match status" value="1"/>
</dbReference>
<dbReference type="NCBIfam" id="NF011105">
    <property type="entry name" value="PRK14532.1"/>
    <property type="match status" value="1"/>
</dbReference>
<dbReference type="NCBIfam" id="NF011101">
    <property type="entry name" value="PRK14528.1"/>
    <property type="match status" value="1"/>
</dbReference>
<comment type="pathway">
    <text evidence="5">Purine metabolism; AMP biosynthesis via salvage pathway; AMP from ADP: step 1/1.</text>
</comment>
<dbReference type="NCBIfam" id="NF002700">
    <property type="entry name" value="PRK02496.1"/>
    <property type="match status" value="1"/>
</dbReference>
<comment type="catalytic activity">
    <reaction evidence="5 7">
        <text>AMP + ATP = 2 ADP</text>
        <dbReference type="Rhea" id="RHEA:12973"/>
        <dbReference type="ChEBI" id="CHEBI:30616"/>
        <dbReference type="ChEBI" id="CHEBI:456215"/>
        <dbReference type="ChEBI" id="CHEBI:456216"/>
        <dbReference type="EC" id="2.7.4.3"/>
    </reaction>
</comment>
<feature type="binding site" evidence="5">
    <location>
        <position position="169"/>
    </location>
    <ligand>
        <name>ATP</name>
        <dbReference type="ChEBI" id="CHEBI:30616"/>
    </ligand>
</feature>
<feature type="binding site" evidence="5">
    <location>
        <position position="128"/>
    </location>
    <ligand>
        <name>ATP</name>
        <dbReference type="ChEBI" id="CHEBI:30616"/>
    </ligand>
</feature>
<dbReference type="NCBIfam" id="NF001381">
    <property type="entry name" value="PRK00279.1-3"/>
    <property type="match status" value="1"/>
</dbReference>
<dbReference type="CDD" id="cd01428">
    <property type="entry name" value="ADK"/>
    <property type="match status" value="1"/>
</dbReference>
<keyword evidence="2 5" id="KW-0545">Nucleotide biosynthesis</keyword>
<dbReference type="InterPro" id="IPR033690">
    <property type="entry name" value="Adenylat_kinase_CS"/>
</dbReference>
<evidence type="ECO:0000256" key="1">
    <source>
        <dbReference type="ARBA" id="ARBA00022679"/>
    </source>
</evidence>
<dbReference type="RefSeq" id="WP_054469446.1">
    <property type="nucleotide sequence ID" value="NZ_CP159837.1"/>
</dbReference>
<comment type="function">
    <text evidence="5">Catalyzes the reversible transfer of the terminal phosphate group between ATP and AMP. Plays an important role in cellular energy homeostasis and in adenine nucleotide metabolism.</text>
</comment>
<dbReference type="EMBL" id="CP159837">
    <property type="protein sequence ID" value="XCM40188.1"/>
    <property type="molecule type" value="Genomic_DNA"/>
</dbReference>
<dbReference type="EC" id="2.7.4.3" evidence="5 7"/>
<feature type="binding site" evidence="5">
    <location>
        <position position="130"/>
    </location>
    <ligand>
        <name>AMP</name>
        <dbReference type="ChEBI" id="CHEBI:456215"/>
    </ligand>
</feature>
<dbReference type="HAMAP" id="MF_00235">
    <property type="entry name" value="Adenylate_kinase_Adk"/>
    <property type="match status" value="1"/>
</dbReference>
<dbReference type="GO" id="GO:0005737">
    <property type="term" value="C:cytoplasm"/>
    <property type="evidence" value="ECO:0007669"/>
    <property type="project" value="UniProtKB-SubCell"/>
</dbReference>
<dbReference type="InterPro" id="IPR000850">
    <property type="entry name" value="Adenylat/UMP-CMP_kin"/>
</dbReference>
<dbReference type="GO" id="GO:0005524">
    <property type="term" value="F:ATP binding"/>
    <property type="evidence" value="ECO:0007669"/>
    <property type="project" value="UniProtKB-UniRule"/>
</dbReference>
<dbReference type="Gene3D" id="3.40.50.300">
    <property type="entry name" value="P-loop containing nucleotide triphosphate hydrolases"/>
    <property type="match status" value="1"/>
</dbReference>
<proteinExistence type="inferred from homology"/>
<protein>
    <recommendedName>
        <fullName evidence="5 7">Adenylate kinase</fullName>
        <shortName evidence="5">AK</shortName>
        <ecNumber evidence="5 7">2.7.4.3</ecNumber>
    </recommendedName>
    <alternativeName>
        <fullName evidence="5">ATP-AMP transphosphorylase</fullName>
    </alternativeName>
    <alternativeName>
        <fullName evidence="5">ATP:AMP phosphotransferase</fullName>
    </alternativeName>
    <alternativeName>
        <fullName evidence="5">Adenylate monophosphate kinase</fullName>
    </alternativeName>
</protein>
<evidence type="ECO:0000256" key="4">
    <source>
        <dbReference type="ARBA" id="ARBA00022777"/>
    </source>
</evidence>
<feature type="region of interest" description="NMP" evidence="5">
    <location>
        <begin position="31"/>
        <end position="60"/>
    </location>
</feature>
<comment type="subunit">
    <text evidence="5 7">Monomer.</text>
</comment>
<feature type="binding site" evidence="5">
    <location>
        <position position="32"/>
    </location>
    <ligand>
        <name>AMP</name>
        <dbReference type="ChEBI" id="CHEBI:456215"/>
    </ligand>
</feature>
<name>A0AAU8JLL7_9CYAN</name>
<feature type="binding site" evidence="5">
    <location>
        <begin position="11"/>
        <end position="16"/>
    </location>
    <ligand>
        <name>ATP</name>
        <dbReference type="ChEBI" id="CHEBI:30616"/>
    </ligand>
</feature>
<dbReference type="InterPro" id="IPR006259">
    <property type="entry name" value="Adenyl_kin_sub"/>
</dbReference>
<keyword evidence="4 5" id="KW-0418">Kinase</keyword>
<feature type="binding site" evidence="5">
    <location>
        <begin position="58"/>
        <end position="60"/>
    </location>
    <ligand>
        <name>AMP</name>
        <dbReference type="ChEBI" id="CHEBI:456215"/>
    </ligand>
</feature>
<gene>
    <name evidence="5" type="primary">adk</name>
    <name evidence="8" type="ORF">ABWT76_003791</name>
</gene>
<comment type="domain">
    <text evidence="5">Consists of three domains, a large central CORE domain and two small peripheral domains, NMPbind and LID, which undergo movements during catalysis. The LID domain closes over the site of phosphoryl transfer upon ATP binding. Assembling and dissambling the active center during each catalytic cycle provides an effective means to prevent ATP hydrolysis.</text>
</comment>
<sequence>MSRLIFLGPPGAGKGTQAMRLANLYEIPHISTGDLLRTAVQEQTPLGKKAQEYMDQGDLVPDDLMLDLVLHRLEDDDVAKGWILDGFPRTVSQASFLDHLLAEIHQRCNCVLNLEVPDETLVSRMLGRGRKDDNEQTIRHRLEIYHHETAPVIDYYRERNQLVSVNGNLSMDEVTSELTKVIHP</sequence>